<dbReference type="PANTHER" id="PTHR11941">
    <property type="entry name" value="ENOYL-COA HYDRATASE-RELATED"/>
    <property type="match status" value="1"/>
</dbReference>
<gene>
    <name evidence="4" type="ORF">XH94_36330</name>
</gene>
<evidence type="ECO:0000256" key="1">
    <source>
        <dbReference type="ARBA" id="ARBA00005254"/>
    </source>
</evidence>
<accession>A0A4Q0RX74</accession>
<dbReference type="Pfam" id="PF00378">
    <property type="entry name" value="ECH_1"/>
    <property type="match status" value="1"/>
</dbReference>
<sequence>MVEISDGPVCCSVRDSVAVLTLDNPPFNLVFRGLTEALGQALDALADDATVRAVIVTGAGPRAFCAGSDIAEFQQLMQPGRIGPEKLNLQHQVFGRLDDFPKPTVAAVNGLAYGGGLEIAVCCDLIVADENARFALPEIKLGVFPGSGGPVRVTRRVGEGRAKELMFLGEPIDAPTALAWGLINRVVPRGTALNTALVLAATLSQRAPLALALCKQAIDLTLDMTEDAAIAAALPLSERVFTSTESREGVRAFLAKQTPKFPNALHGTKE</sequence>
<dbReference type="EMBL" id="LBJM01000197">
    <property type="protein sequence ID" value="RXH24327.1"/>
    <property type="molecule type" value="Genomic_DNA"/>
</dbReference>
<protein>
    <submittedName>
        <fullName evidence="4">3-hydroxypropionyl-CoA dehydratase</fullName>
    </submittedName>
</protein>
<comment type="caution">
    <text evidence="4">The sequence shown here is derived from an EMBL/GenBank/DDBJ whole genome shotgun (WGS) entry which is preliminary data.</text>
</comment>
<dbReference type="GO" id="GO:0016829">
    <property type="term" value="F:lyase activity"/>
    <property type="evidence" value="ECO:0007669"/>
    <property type="project" value="UniProtKB-KW"/>
</dbReference>
<evidence type="ECO:0000313" key="4">
    <source>
        <dbReference type="EMBL" id="RXH24327.1"/>
    </source>
</evidence>
<comment type="similarity">
    <text evidence="1 3">Belongs to the enoyl-CoA hydratase/isomerase family.</text>
</comment>
<dbReference type="InterPro" id="IPR018376">
    <property type="entry name" value="Enoyl-CoA_hyd/isom_CS"/>
</dbReference>
<dbReference type="AlphaFoldDB" id="A0A4Q0RX74"/>
<dbReference type="PANTHER" id="PTHR11941:SF54">
    <property type="entry name" value="ENOYL-COA HYDRATASE, MITOCHONDRIAL"/>
    <property type="match status" value="1"/>
</dbReference>
<dbReference type="InterPro" id="IPR029045">
    <property type="entry name" value="ClpP/crotonase-like_dom_sf"/>
</dbReference>
<dbReference type="SUPFAM" id="SSF52096">
    <property type="entry name" value="ClpP/crotonase"/>
    <property type="match status" value="1"/>
</dbReference>
<dbReference type="InterPro" id="IPR001753">
    <property type="entry name" value="Enoyl-CoA_hydra/iso"/>
</dbReference>
<evidence type="ECO:0000313" key="5">
    <source>
        <dbReference type="Proteomes" id="UP000290565"/>
    </source>
</evidence>
<proteinExistence type="inferred from homology"/>
<dbReference type="Proteomes" id="UP000290565">
    <property type="component" value="Unassembled WGS sequence"/>
</dbReference>
<dbReference type="FunFam" id="3.90.226.10:FF:000009">
    <property type="entry name" value="Carnitinyl-CoA dehydratase"/>
    <property type="match status" value="1"/>
</dbReference>
<dbReference type="Gene3D" id="1.10.12.10">
    <property type="entry name" value="Lyase 2-enoyl-coa Hydratase, Chain A, domain 2"/>
    <property type="match status" value="1"/>
</dbReference>
<dbReference type="InterPro" id="IPR014748">
    <property type="entry name" value="Enoyl-CoA_hydra_C"/>
</dbReference>
<dbReference type="CDD" id="cd06558">
    <property type="entry name" value="crotonase-like"/>
    <property type="match status" value="1"/>
</dbReference>
<dbReference type="GO" id="GO:0006635">
    <property type="term" value="P:fatty acid beta-oxidation"/>
    <property type="evidence" value="ECO:0007669"/>
    <property type="project" value="TreeGrafter"/>
</dbReference>
<reference evidence="4 5" key="1">
    <citation type="submission" date="2015-04" db="EMBL/GenBank/DDBJ databases">
        <title>Comparative genomics of rhizobia nodulating Arachis hypogaea in China.</title>
        <authorList>
            <person name="Li Y."/>
        </authorList>
    </citation>
    <scope>NUCLEOTIDE SEQUENCE [LARGE SCALE GENOMIC DNA]</scope>
    <source>
        <strain evidence="4 5">CCBAU 51787</strain>
    </source>
</reference>
<dbReference type="RefSeq" id="WP_128947441.1">
    <property type="nucleotide sequence ID" value="NZ_LBJM01000197.1"/>
</dbReference>
<keyword evidence="2" id="KW-0456">Lyase</keyword>
<evidence type="ECO:0000256" key="2">
    <source>
        <dbReference type="ARBA" id="ARBA00023239"/>
    </source>
</evidence>
<evidence type="ECO:0000256" key="3">
    <source>
        <dbReference type="RuleBase" id="RU003707"/>
    </source>
</evidence>
<dbReference type="Gene3D" id="3.90.226.10">
    <property type="entry name" value="2-enoyl-CoA Hydratase, Chain A, domain 1"/>
    <property type="match status" value="1"/>
</dbReference>
<name>A0A4Q0RX74_9BRAD</name>
<dbReference type="PROSITE" id="PS00166">
    <property type="entry name" value="ENOYL_COA_HYDRATASE"/>
    <property type="match status" value="1"/>
</dbReference>
<organism evidence="4 5">
    <name type="scientific">Bradyrhizobium zhanjiangense</name>
    <dbReference type="NCBI Taxonomy" id="1325107"/>
    <lineage>
        <taxon>Bacteria</taxon>
        <taxon>Pseudomonadati</taxon>
        <taxon>Pseudomonadota</taxon>
        <taxon>Alphaproteobacteria</taxon>
        <taxon>Hyphomicrobiales</taxon>
        <taxon>Nitrobacteraceae</taxon>
        <taxon>Bradyrhizobium</taxon>
    </lineage>
</organism>